<comment type="caution">
    <text evidence="8">The sequence shown here is derived from an EMBL/GenBank/DDBJ whole genome shotgun (WGS) entry which is preliminary data.</text>
</comment>
<keyword evidence="3 7" id="KW-0479">Metal-binding</keyword>
<protein>
    <recommendedName>
        <fullName evidence="7">Endoribonuclease YbeY</fullName>
        <ecNumber evidence="7">3.1.-.-</ecNumber>
    </recommendedName>
</protein>
<keyword evidence="5 7" id="KW-0378">Hydrolase</keyword>
<comment type="function">
    <text evidence="7">Single strand-specific metallo-endoribonuclease involved in late-stage 70S ribosome quality control and in maturation of the 3' terminus of the 16S rRNA.</text>
</comment>
<evidence type="ECO:0000256" key="4">
    <source>
        <dbReference type="ARBA" id="ARBA00022759"/>
    </source>
</evidence>
<dbReference type="EMBL" id="JAFHKK010000016">
    <property type="protein sequence ID" value="MBN2964734.1"/>
    <property type="molecule type" value="Genomic_DNA"/>
</dbReference>
<feature type="binding site" evidence="7">
    <location>
        <position position="103"/>
    </location>
    <ligand>
        <name>Zn(2+)</name>
        <dbReference type="ChEBI" id="CHEBI:29105"/>
        <note>catalytic</note>
    </ligand>
</feature>
<gene>
    <name evidence="7 8" type="primary">ybeY</name>
    <name evidence="8" type="ORF">JWV37_08070</name>
</gene>
<comment type="similarity">
    <text evidence="1 7">Belongs to the endoribonuclease YbeY family.</text>
</comment>
<evidence type="ECO:0000256" key="7">
    <source>
        <dbReference type="HAMAP-Rule" id="MF_00009"/>
    </source>
</evidence>
<keyword evidence="2 7" id="KW-0540">Nuclease</keyword>
<evidence type="ECO:0000256" key="1">
    <source>
        <dbReference type="ARBA" id="ARBA00010875"/>
    </source>
</evidence>
<dbReference type="InterPro" id="IPR020549">
    <property type="entry name" value="YbeY_CS"/>
</dbReference>
<name>A0ABS2WU69_9BACT</name>
<keyword evidence="6 7" id="KW-0862">Zinc</keyword>
<evidence type="ECO:0000313" key="9">
    <source>
        <dbReference type="Proteomes" id="UP000703590"/>
    </source>
</evidence>
<dbReference type="PANTHER" id="PTHR46986">
    <property type="entry name" value="ENDORIBONUCLEASE YBEY, CHLOROPLASTIC"/>
    <property type="match status" value="1"/>
</dbReference>
<dbReference type="NCBIfam" id="TIGR00043">
    <property type="entry name" value="rRNA maturation RNase YbeY"/>
    <property type="match status" value="1"/>
</dbReference>
<dbReference type="SUPFAM" id="SSF55486">
    <property type="entry name" value="Metalloproteases ('zincins'), catalytic domain"/>
    <property type="match status" value="1"/>
</dbReference>
<keyword evidence="7" id="KW-0963">Cytoplasm</keyword>
<evidence type="ECO:0000256" key="2">
    <source>
        <dbReference type="ARBA" id="ARBA00022722"/>
    </source>
</evidence>
<dbReference type="InterPro" id="IPR002036">
    <property type="entry name" value="YbeY"/>
</dbReference>
<evidence type="ECO:0000256" key="5">
    <source>
        <dbReference type="ARBA" id="ARBA00022801"/>
    </source>
</evidence>
<reference evidence="8 9" key="1">
    <citation type="submission" date="2021-02" db="EMBL/GenBank/DDBJ databases">
        <title>Sulfurospirillum tamanensis sp. nov.</title>
        <authorList>
            <person name="Frolova A."/>
            <person name="Merkel A."/>
            <person name="Slobodkin A."/>
        </authorList>
    </citation>
    <scope>NUCLEOTIDE SEQUENCE [LARGE SCALE GENOMIC DNA]</scope>
    <source>
        <strain evidence="8 9">T05b</strain>
    </source>
</reference>
<feature type="binding site" evidence="7">
    <location>
        <position position="99"/>
    </location>
    <ligand>
        <name>Zn(2+)</name>
        <dbReference type="ChEBI" id="CHEBI:29105"/>
        <note>catalytic</note>
    </ligand>
</feature>
<comment type="cofactor">
    <cofactor evidence="7">
        <name>Zn(2+)</name>
        <dbReference type="ChEBI" id="CHEBI:29105"/>
    </cofactor>
    <text evidence="7">Binds 1 zinc ion.</text>
</comment>
<proteinExistence type="inferred from homology"/>
<dbReference type="InterPro" id="IPR023091">
    <property type="entry name" value="MetalPrtase_cat_dom_sf_prd"/>
</dbReference>
<dbReference type="RefSeq" id="WP_205459285.1">
    <property type="nucleotide sequence ID" value="NZ_JAFHKK010000016.1"/>
</dbReference>
<keyword evidence="7" id="KW-0698">rRNA processing</keyword>
<organism evidence="8 9">
    <name type="scientific">Sulfurospirillum tamanense</name>
    <dbReference type="NCBI Taxonomy" id="2813362"/>
    <lineage>
        <taxon>Bacteria</taxon>
        <taxon>Pseudomonadati</taxon>
        <taxon>Campylobacterota</taxon>
        <taxon>Epsilonproteobacteria</taxon>
        <taxon>Campylobacterales</taxon>
        <taxon>Sulfurospirillaceae</taxon>
        <taxon>Sulfurospirillum</taxon>
    </lineage>
</organism>
<dbReference type="EC" id="3.1.-.-" evidence="7"/>
<keyword evidence="4 7" id="KW-0255">Endonuclease</keyword>
<keyword evidence="9" id="KW-1185">Reference proteome</keyword>
<feature type="binding site" evidence="7">
    <location>
        <position position="109"/>
    </location>
    <ligand>
        <name>Zn(2+)</name>
        <dbReference type="ChEBI" id="CHEBI:29105"/>
        <note>catalytic</note>
    </ligand>
</feature>
<dbReference type="PROSITE" id="PS01306">
    <property type="entry name" value="UPF0054"/>
    <property type="match status" value="1"/>
</dbReference>
<reference evidence="9" key="2">
    <citation type="submission" date="2021-02" db="EMBL/GenBank/DDBJ databases">
        <title>Sulfurospirillum tamanensis sp. nov.</title>
        <authorList>
            <person name="Merkel A.Y."/>
        </authorList>
    </citation>
    <scope>NUCLEOTIDE SEQUENCE [LARGE SCALE GENOMIC DNA]</scope>
    <source>
        <strain evidence="9">T05b</strain>
    </source>
</reference>
<dbReference type="PANTHER" id="PTHR46986:SF1">
    <property type="entry name" value="ENDORIBONUCLEASE YBEY, CHLOROPLASTIC"/>
    <property type="match status" value="1"/>
</dbReference>
<accession>A0ABS2WU69</accession>
<reference evidence="8 9" key="3">
    <citation type="submission" date="2021-02" db="EMBL/GenBank/DDBJ databases">
        <authorList>
            <person name="Merkel A.Y."/>
        </authorList>
    </citation>
    <scope>NUCLEOTIDE SEQUENCE [LARGE SCALE GENOMIC DNA]</scope>
    <source>
        <strain evidence="8 9">T05b</strain>
    </source>
</reference>
<evidence type="ECO:0000256" key="3">
    <source>
        <dbReference type="ARBA" id="ARBA00022723"/>
    </source>
</evidence>
<sequence>MITFENETDFVFSLEPLEAIANTLSTQEVELLLVEKEAMQALNLQTRGIDKPTDVLSFPLEPFPHAPLGSIVINLDAVLEVSKTLGHTPEAEIALLFIHGLLHLLGFDHESDTGQMRQKEEELIGTFGLPPSLIVRTEK</sequence>
<evidence type="ECO:0000313" key="8">
    <source>
        <dbReference type="EMBL" id="MBN2964734.1"/>
    </source>
</evidence>
<comment type="subcellular location">
    <subcellularLocation>
        <location evidence="7">Cytoplasm</location>
    </subcellularLocation>
</comment>
<evidence type="ECO:0000256" key="6">
    <source>
        <dbReference type="ARBA" id="ARBA00022833"/>
    </source>
</evidence>
<keyword evidence="7" id="KW-0690">Ribosome biogenesis</keyword>
<dbReference type="Gene3D" id="3.40.390.30">
    <property type="entry name" value="Metalloproteases ('zincins'), catalytic domain"/>
    <property type="match status" value="1"/>
</dbReference>
<dbReference type="Pfam" id="PF02130">
    <property type="entry name" value="YbeY"/>
    <property type="match status" value="1"/>
</dbReference>
<dbReference type="Proteomes" id="UP000703590">
    <property type="component" value="Unassembled WGS sequence"/>
</dbReference>
<dbReference type="HAMAP" id="MF_00009">
    <property type="entry name" value="Endoribonucl_YbeY"/>
    <property type="match status" value="1"/>
</dbReference>